<dbReference type="PRINTS" id="PR00455">
    <property type="entry name" value="HTHTETR"/>
</dbReference>
<dbReference type="AlphaFoldDB" id="A0A846XY89"/>
<dbReference type="EMBL" id="JAAXOP010000004">
    <property type="protein sequence ID" value="NKY50321.1"/>
    <property type="molecule type" value="Genomic_DNA"/>
</dbReference>
<dbReference type="InterPro" id="IPR009057">
    <property type="entry name" value="Homeodomain-like_sf"/>
</dbReference>
<evidence type="ECO:0000256" key="5">
    <source>
        <dbReference type="SAM" id="MobiDB-lite"/>
    </source>
</evidence>
<organism evidence="7 8">
    <name type="scientific">Nocardia vermiculata</name>
    <dbReference type="NCBI Taxonomy" id="257274"/>
    <lineage>
        <taxon>Bacteria</taxon>
        <taxon>Bacillati</taxon>
        <taxon>Actinomycetota</taxon>
        <taxon>Actinomycetes</taxon>
        <taxon>Mycobacteriales</taxon>
        <taxon>Nocardiaceae</taxon>
        <taxon>Nocardia</taxon>
    </lineage>
</organism>
<dbReference type="Proteomes" id="UP000565711">
    <property type="component" value="Unassembled WGS sequence"/>
</dbReference>
<feature type="DNA-binding region" description="H-T-H motif" evidence="4">
    <location>
        <begin position="42"/>
        <end position="61"/>
    </location>
</feature>
<dbReference type="SUPFAM" id="SSF46689">
    <property type="entry name" value="Homeodomain-like"/>
    <property type="match status" value="1"/>
</dbReference>
<reference evidence="7 8" key="1">
    <citation type="submission" date="2020-04" db="EMBL/GenBank/DDBJ databases">
        <title>MicrobeNet Type strains.</title>
        <authorList>
            <person name="Nicholson A.C."/>
        </authorList>
    </citation>
    <scope>NUCLEOTIDE SEQUENCE [LARGE SCALE GENOMIC DNA]</scope>
    <source>
        <strain evidence="7 8">JCM 12354</strain>
    </source>
</reference>
<evidence type="ECO:0000313" key="8">
    <source>
        <dbReference type="Proteomes" id="UP000565711"/>
    </source>
</evidence>
<dbReference type="GO" id="GO:0003700">
    <property type="term" value="F:DNA-binding transcription factor activity"/>
    <property type="evidence" value="ECO:0007669"/>
    <property type="project" value="TreeGrafter"/>
</dbReference>
<name>A0A846XY89_9NOCA</name>
<dbReference type="PANTHER" id="PTHR30055:SF146">
    <property type="entry name" value="HTH-TYPE TRANSCRIPTIONAL DUAL REGULATOR CECR"/>
    <property type="match status" value="1"/>
</dbReference>
<feature type="region of interest" description="Disordered" evidence="5">
    <location>
        <begin position="1"/>
        <end position="21"/>
    </location>
</feature>
<dbReference type="FunFam" id="1.10.10.60:FF:000141">
    <property type="entry name" value="TetR family transcriptional regulator"/>
    <property type="match status" value="1"/>
</dbReference>
<keyword evidence="3" id="KW-0804">Transcription</keyword>
<evidence type="ECO:0000256" key="2">
    <source>
        <dbReference type="ARBA" id="ARBA00023125"/>
    </source>
</evidence>
<dbReference type="GO" id="GO:0045892">
    <property type="term" value="P:negative regulation of DNA-templated transcription"/>
    <property type="evidence" value="ECO:0007669"/>
    <property type="project" value="UniProtKB-ARBA"/>
</dbReference>
<proteinExistence type="predicted"/>
<keyword evidence="8" id="KW-1185">Reference proteome</keyword>
<accession>A0A846XY89</accession>
<evidence type="ECO:0000256" key="3">
    <source>
        <dbReference type="ARBA" id="ARBA00023163"/>
    </source>
</evidence>
<feature type="domain" description="HTH tetR-type" evidence="6">
    <location>
        <begin position="19"/>
        <end position="79"/>
    </location>
</feature>
<dbReference type="RefSeq" id="WP_084475390.1">
    <property type="nucleotide sequence ID" value="NZ_JAAXOP010000004.1"/>
</dbReference>
<sequence>MSPSRQVTADRGDPRPGRPQKRQAIIDAAQRVFSQRGFTHAGVDVIAAEAGVSKQTIYNHFGDKQALFTAVVHAVKTRVRAEMRHSFEAGYTESGDYDRDLRTSFRLLVRVLLSDSVAAMRRLVIAEQVRHPELAREWEQDRPTFEAMLTGQIEQHTAAGVLNVTDAPLAAHQLILLTANDAIERSGHGLHPLSDEEIATIVDNGVDMWMRCYGKNRNDTT</sequence>
<comment type="caution">
    <text evidence="7">The sequence shown here is derived from an EMBL/GenBank/DDBJ whole genome shotgun (WGS) entry which is preliminary data.</text>
</comment>
<evidence type="ECO:0000313" key="7">
    <source>
        <dbReference type="EMBL" id="NKY50321.1"/>
    </source>
</evidence>
<keyword evidence="1" id="KW-0805">Transcription regulation</keyword>
<dbReference type="PANTHER" id="PTHR30055">
    <property type="entry name" value="HTH-TYPE TRANSCRIPTIONAL REGULATOR RUTR"/>
    <property type="match status" value="1"/>
</dbReference>
<dbReference type="InterPro" id="IPR039536">
    <property type="entry name" value="TetR_C_Proteobacteria"/>
</dbReference>
<dbReference type="GO" id="GO:0000976">
    <property type="term" value="F:transcription cis-regulatory region binding"/>
    <property type="evidence" value="ECO:0007669"/>
    <property type="project" value="TreeGrafter"/>
</dbReference>
<dbReference type="Pfam" id="PF14246">
    <property type="entry name" value="TetR_C_7"/>
    <property type="match status" value="1"/>
</dbReference>
<dbReference type="InterPro" id="IPR001647">
    <property type="entry name" value="HTH_TetR"/>
</dbReference>
<evidence type="ECO:0000256" key="1">
    <source>
        <dbReference type="ARBA" id="ARBA00023015"/>
    </source>
</evidence>
<dbReference type="PROSITE" id="PS50977">
    <property type="entry name" value="HTH_TETR_2"/>
    <property type="match status" value="1"/>
</dbReference>
<dbReference type="Gene3D" id="1.10.357.10">
    <property type="entry name" value="Tetracycline Repressor, domain 2"/>
    <property type="match status" value="1"/>
</dbReference>
<dbReference type="SUPFAM" id="SSF48498">
    <property type="entry name" value="Tetracyclin repressor-like, C-terminal domain"/>
    <property type="match status" value="1"/>
</dbReference>
<protein>
    <submittedName>
        <fullName evidence="7">TetR/AcrR family transcriptional regulator</fullName>
    </submittedName>
</protein>
<dbReference type="InterPro" id="IPR036271">
    <property type="entry name" value="Tet_transcr_reg_TetR-rel_C_sf"/>
</dbReference>
<gene>
    <name evidence="7" type="ORF">HGA08_08880</name>
</gene>
<dbReference type="InterPro" id="IPR050109">
    <property type="entry name" value="HTH-type_TetR-like_transc_reg"/>
</dbReference>
<dbReference type="Pfam" id="PF00440">
    <property type="entry name" value="TetR_N"/>
    <property type="match status" value="1"/>
</dbReference>
<evidence type="ECO:0000259" key="6">
    <source>
        <dbReference type="PROSITE" id="PS50977"/>
    </source>
</evidence>
<keyword evidence="2 4" id="KW-0238">DNA-binding</keyword>
<evidence type="ECO:0000256" key="4">
    <source>
        <dbReference type="PROSITE-ProRule" id="PRU00335"/>
    </source>
</evidence>